<organism evidence="2 3">
    <name type="scientific">Popillia japonica</name>
    <name type="common">Japanese beetle</name>
    <dbReference type="NCBI Taxonomy" id="7064"/>
    <lineage>
        <taxon>Eukaryota</taxon>
        <taxon>Metazoa</taxon>
        <taxon>Ecdysozoa</taxon>
        <taxon>Arthropoda</taxon>
        <taxon>Hexapoda</taxon>
        <taxon>Insecta</taxon>
        <taxon>Pterygota</taxon>
        <taxon>Neoptera</taxon>
        <taxon>Endopterygota</taxon>
        <taxon>Coleoptera</taxon>
        <taxon>Polyphaga</taxon>
        <taxon>Scarabaeiformia</taxon>
        <taxon>Scarabaeidae</taxon>
        <taxon>Rutelinae</taxon>
        <taxon>Popillia</taxon>
    </lineage>
</organism>
<name>A0AAW1JVQ4_POPJA</name>
<comment type="caution">
    <text evidence="2">The sequence shown here is derived from an EMBL/GenBank/DDBJ whole genome shotgun (WGS) entry which is preliminary data.</text>
</comment>
<evidence type="ECO:0008006" key="4">
    <source>
        <dbReference type="Google" id="ProtNLM"/>
    </source>
</evidence>
<evidence type="ECO:0000256" key="1">
    <source>
        <dbReference type="SAM" id="MobiDB-lite"/>
    </source>
</evidence>
<reference evidence="2 3" key="1">
    <citation type="journal article" date="2024" name="BMC Genomics">
        <title>De novo assembly and annotation of Popillia japonica's genome with initial clues to its potential as an invasive pest.</title>
        <authorList>
            <person name="Cucini C."/>
            <person name="Boschi S."/>
            <person name="Funari R."/>
            <person name="Cardaioli E."/>
            <person name="Iannotti N."/>
            <person name="Marturano G."/>
            <person name="Paoli F."/>
            <person name="Bruttini M."/>
            <person name="Carapelli A."/>
            <person name="Frati F."/>
            <person name="Nardi F."/>
        </authorList>
    </citation>
    <scope>NUCLEOTIDE SEQUENCE [LARGE SCALE GENOMIC DNA]</scope>
    <source>
        <strain evidence="2">DMR45628</strain>
    </source>
</reference>
<dbReference type="Proteomes" id="UP001458880">
    <property type="component" value="Unassembled WGS sequence"/>
</dbReference>
<keyword evidence="3" id="KW-1185">Reference proteome</keyword>
<dbReference type="EMBL" id="JASPKY010000334">
    <property type="protein sequence ID" value="KAK9708212.1"/>
    <property type="molecule type" value="Genomic_DNA"/>
</dbReference>
<sequence length="200" mass="23502">MEISNVPIANANTRKGIRDERMRLKHTMLLKWQDRWVNRENGRTTYGFIPEVRNLRHRTSVWFRPNLRMTYILTAHGYLKHKLFELGLVDSDLCECGEVENVKHVLEACSLLVREQSLPKPSRVKRFPQNKDRLSRYTDALSRCLPSDGGVFNFAVAKGGPYGRLGPSPQRRRRREEQEKTKKKRERSKIKQKQALQVFN</sequence>
<feature type="compositionally biased region" description="Basic residues" evidence="1">
    <location>
        <begin position="181"/>
        <end position="192"/>
    </location>
</feature>
<accession>A0AAW1JVQ4</accession>
<evidence type="ECO:0000313" key="3">
    <source>
        <dbReference type="Proteomes" id="UP001458880"/>
    </source>
</evidence>
<feature type="region of interest" description="Disordered" evidence="1">
    <location>
        <begin position="159"/>
        <end position="200"/>
    </location>
</feature>
<gene>
    <name evidence="2" type="ORF">QE152_g27349</name>
</gene>
<protein>
    <recommendedName>
        <fullName evidence="4">Reverse transcriptase</fullName>
    </recommendedName>
</protein>
<evidence type="ECO:0000313" key="2">
    <source>
        <dbReference type="EMBL" id="KAK9708212.1"/>
    </source>
</evidence>
<dbReference type="AlphaFoldDB" id="A0AAW1JVQ4"/>
<proteinExistence type="predicted"/>